<proteinExistence type="predicted"/>
<gene>
    <name evidence="2" type="ORF">SAMN05661077_2015</name>
</gene>
<evidence type="ECO:0000313" key="3">
    <source>
        <dbReference type="Proteomes" id="UP000183104"/>
    </source>
</evidence>
<keyword evidence="3" id="KW-1185">Reference proteome</keyword>
<dbReference type="Proteomes" id="UP000183104">
    <property type="component" value="Unassembled WGS sequence"/>
</dbReference>
<accession>A0A1G5FLN1</accession>
<name>A0A1G5FLN1_9GAMM</name>
<protein>
    <submittedName>
        <fullName evidence="2">Uncharacterized protein</fullName>
    </submittedName>
</protein>
<organism evidence="2 3">
    <name type="scientific">Thiohalorhabdus denitrificans</name>
    <dbReference type="NCBI Taxonomy" id="381306"/>
    <lineage>
        <taxon>Bacteria</taxon>
        <taxon>Pseudomonadati</taxon>
        <taxon>Pseudomonadota</taxon>
        <taxon>Gammaproteobacteria</taxon>
        <taxon>Thiohalorhabdales</taxon>
        <taxon>Thiohalorhabdaceae</taxon>
        <taxon>Thiohalorhabdus</taxon>
    </lineage>
</organism>
<dbReference type="AlphaFoldDB" id="A0A1G5FLN1"/>
<evidence type="ECO:0000256" key="1">
    <source>
        <dbReference type="SAM" id="MobiDB-lite"/>
    </source>
</evidence>
<feature type="region of interest" description="Disordered" evidence="1">
    <location>
        <begin position="219"/>
        <end position="240"/>
    </location>
</feature>
<dbReference type="EMBL" id="FMUN01000005">
    <property type="protein sequence ID" value="SCY40054.1"/>
    <property type="molecule type" value="Genomic_DNA"/>
</dbReference>
<reference evidence="3" key="1">
    <citation type="submission" date="2016-10" db="EMBL/GenBank/DDBJ databases">
        <authorList>
            <person name="Varghese N."/>
        </authorList>
    </citation>
    <scope>NUCLEOTIDE SEQUENCE [LARGE SCALE GENOMIC DNA]</scope>
    <source>
        <strain evidence="3">HL 19</strain>
    </source>
</reference>
<evidence type="ECO:0000313" key="2">
    <source>
        <dbReference type="EMBL" id="SCY40054.1"/>
    </source>
</evidence>
<sequence>MRLIGKPETGERGRTVGFPISSRAAWRSGLALAMGLWSVQAIPAQGEEQNVQVPITPPGAGSADIDFKDLPRAIDSESGVFGLPLGASLEDTVARFGSPNGLARLGGGRTALFYGTALTMVFEDGALSEVQYQNMGQLKFNLESEEHPFFDHVKWELGPGIQRGMKFKEAAELLGREDAEPDYELTAVADNGVRFKLSFSSTQWSEDRWFKLTGFTMRRGSSDSSAQPFMVPIPAGPDQE</sequence>
<dbReference type="RefSeq" id="WP_143004133.1">
    <property type="nucleotide sequence ID" value="NZ_FMUN01000005.1"/>
</dbReference>